<feature type="transmembrane region" description="Helical" evidence="1">
    <location>
        <begin position="16"/>
        <end position="42"/>
    </location>
</feature>
<dbReference type="RefSeq" id="WP_303903301.1">
    <property type="nucleotide sequence ID" value="NZ_DYXC01000056.1"/>
</dbReference>
<reference evidence="2" key="1">
    <citation type="journal article" date="2021" name="PeerJ">
        <title>Extensive microbial diversity within the chicken gut microbiome revealed by metagenomics and culture.</title>
        <authorList>
            <person name="Gilroy R."/>
            <person name="Ravi A."/>
            <person name="Getino M."/>
            <person name="Pursley I."/>
            <person name="Horton D.L."/>
            <person name="Alikhan N.F."/>
            <person name="Baker D."/>
            <person name="Gharbi K."/>
            <person name="Hall N."/>
            <person name="Watson M."/>
            <person name="Adriaenssens E.M."/>
            <person name="Foster-Nyarko E."/>
            <person name="Jarju S."/>
            <person name="Secka A."/>
            <person name="Antonio M."/>
            <person name="Oren A."/>
            <person name="Chaudhuri R.R."/>
            <person name="La Ragione R."/>
            <person name="Hildebrand F."/>
            <person name="Pallen M.J."/>
        </authorList>
    </citation>
    <scope>NUCLEOTIDE SEQUENCE</scope>
    <source>
        <strain evidence="2">ChiHjej13B12-14962</strain>
    </source>
</reference>
<gene>
    <name evidence="2" type="ORF">K8V32_04115</name>
</gene>
<comment type="caution">
    <text evidence="2">The sequence shown here is derived from an EMBL/GenBank/DDBJ whole genome shotgun (WGS) entry which is preliminary data.</text>
</comment>
<evidence type="ECO:0008006" key="4">
    <source>
        <dbReference type="Google" id="ProtNLM"/>
    </source>
</evidence>
<evidence type="ECO:0000256" key="1">
    <source>
        <dbReference type="SAM" id="Phobius"/>
    </source>
</evidence>
<dbReference type="Proteomes" id="UP000703315">
    <property type="component" value="Unassembled WGS sequence"/>
</dbReference>
<keyword evidence="1" id="KW-0812">Transmembrane</keyword>
<protein>
    <recommendedName>
        <fullName evidence="4">DUF2306 domain-containing protein</fullName>
    </recommendedName>
</protein>
<name>A0A921K8I2_9MICC</name>
<keyword evidence="1" id="KW-0472">Membrane</keyword>
<organism evidence="2 3">
    <name type="scientific">Enteractinococcus helveticum</name>
    <dbReference type="NCBI Taxonomy" id="1837282"/>
    <lineage>
        <taxon>Bacteria</taxon>
        <taxon>Bacillati</taxon>
        <taxon>Actinomycetota</taxon>
        <taxon>Actinomycetes</taxon>
        <taxon>Micrococcales</taxon>
        <taxon>Micrococcaceae</taxon>
    </lineage>
</organism>
<dbReference type="AlphaFoldDB" id="A0A921K8I2"/>
<feature type="transmembrane region" description="Helical" evidence="1">
    <location>
        <begin position="109"/>
        <end position="127"/>
    </location>
</feature>
<evidence type="ECO:0000313" key="3">
    <source>
        <dbReference type="Proteomes" id="UP000703315"/>
    </source>
</evidence>
<feature type="transmembrane region" description="Helical" evidence="1">
    <location>
        <begin position="79"/>
        <end position="97"/>
    </location>
</feature>
<proteinExistence type="predicted"/>
<dbReference type="EMBL" id="DYXC01000056">
    <property type="protein sequence ID" value="HJF13974.1"/>
    <property type="molecule type" value="Genomic_DNA"/>
</dbReference>
<feature type="transmembrane region" description="Helical" evidence="1">
    <location>
        <begin position="54"/>
        <end position="73"/>
    </location>
</feature>
<sequence>MPVVEVLGLPIPDEGLVFLAVIVLHVVTGLTGVVCGATAALARKGGPVHVTFGLIYGWALVAIIATMAAMAVMRWQENWHLVPIGLVAGGALAIGWLDRRRKTPGHDRVHIVAMGCSYVALLTGFYVDNGPHLPLWRYLPDWSFWVIPSVVGLPIIIAALRRRPASHAVEPLPEPR</sequence>
<reference evidence="2" key="2">
    <citation type="submission" date="2021-09" db="EMBL/GenBank/DDBJ databases">
        <authorList>
            <person name="Gilroy R."/>
        </authorList>
    </citation>
    <scope>NUCLEOTIDE SEQUENCE</scope>
    <source>
        <strain evidence="2">ChiHjej13B12-14962</strain>
    </source>
</reference>
<accession>A0A921K8I2</accession>
<keyword evidence="1" id="KW-1133">Transmembrane helix</keyword>
<feature type="transmembrane region" description="Helical" evidence="1">
    <location>
        <begin position="142"/>
        <end position="160"/>
    </location>
</feature>
<evidence type="ECO:0000313" key="2">
    <source>
        <dbReference type="EMBL" id="HJF13974.1"/>
    </source>
</evidence>